<evidence type="ECO:0000256" key="7">
    <source>
        <dbReference type="ARBA" id="ARBA00023277"/>
    </source>
</evidence>
<evidence type="ECO:0000313" key="12">
    <source>
        <dbReference type="EMBL" id="RXJ74498.1"/>
    </source>
</evidence>
<evidence type="ECO:0000256" key="8">
    <source>
        <dbReference type="ARBA" id="ARBA00031423"/>
    </source>
</evidence>
<dbReference type="GO" id="GO:0004134">
    <property type="term" value="F:4-alpha-glucanotransferase activity"/>
    <property type="evidence" value="ECO:0007669"/>
    <property type="project" value="UniProtKB-EC"/>
</dbReference>
<dbReference type="InterPro" id="IPR048458">
    <property type="entry name" value="MalQ_N"/>
</dbReference>
<dbReference type="OrthoDB" id="9763489at2"/>
<evidence type="ECO:0000256" key="5">
    <source>
        <dbReference type="ARBA" id="ARBA00022676"/>
    </source>
</evidence>
<dbReference type="RefSeq" id="WP_129120968.1">
    <property type="nucleotide sequence ID" value="NZ_PEIB01000002.1"/>
</dbReference>
<dbReference type="AlphaFoldDB" id="A0A4V1LTA3"/>
<keyword evidence="6 10" id="KW-0808">Transferase</keyword>
<dbReference type="GO" id="GO:0005975">
    <property type="term" value="P:carbohydrate metabolic process"/>
    <property type="evidence" value="ECO:0007669"/>
    <property type="project" value="InterPro"/>
</dbReference>
<dbReference type="Proteomes" id="UP000290287">
    <property type="component" value="Unassembled WGS sequence"/>
</dbReference>
<keyword evidence="13" id="KW-1185">Reference proteome</keyword>
<dbReference type="InterPro" id="IPR003385">
    <property type="entry name" value="Glyco_hydro_77"/>
</dbReference>
<evidence type="ECO:0000313" key="13">
    <source>
        <dbReference type="Proteomes" id="UP000290287"/>
    </source>
</evidence>
<evidence type="ECO:0000256" key="1">
    <source>
        <dbReference type="ARBA" id="ARBA00000439"/>
    </source>
</evidence>
<dbReference type="Gene3D" id="3.20.20.80">
    <property type="entry name" value="Glycosidases"/>
    <property type="match status" value="1"/>
</dbReference>
<dbReference type="SUPFAM" id="SSF51445">
    <property type="entry name" value="(Trans)glycosidases"/>
    <property type="match status" value="1"/>
</dbReference>
<evidence type="ECO:0000256" key="2">
    <source>
        <dbReference type="ARBA" id="ARBA00005684"/>
    </source>
</evidence>
<evidence type="ECO:0000256" key="10">
    <source>
        <dbReference type="RuleBase" id="RU361207"/>
    </source>
</evidence>
<reference evidence="12 13" key="1">
    <citation type="submission" date="2017-10" db="EMBL/GenBank/DDBJ databases">
        <title>Nyctiphanis sp. nov., isolated from the stomach of the euphausiid Nyctiphanes simplex (Hansen, 1911) in the Gulf of California.</title>
        <authorList>
            <person name="Gomez-Gil B."/>
            <person name="Aguilar-Mendez M."/>
            <person name="Lopez-Cortes A."/>
            <person name="Gomez-Gutierrez J."/>
            <person name="Roque A."/>
            <person name="Lang E."/>
            <person name="Gonzalez-Castillo A."/>
        </authorList>
    </citation>
    <scope>NUCLEOTIDE SEQUENCE [LARGE SCALE GENOMIC DNA]</scope>
    <source>
        <strain evidence="12 13">CAIM 600</strain>
    </source>
</reference>
<evidence type="ECO:0000259" key="11">
    <source>
        <dbReference type="Pfam" id="PF21226"/>
    </source>
</evidence>
<dbReference type="Pfam" id="PF02446">
    <property type="entry name" value="Glyco_hydro_77"/>
    <property type="match status" value="1"/>
</dbReference>
<proteinExistence type="inferred from homology"/>
<evidence type="ECO:0000256" key="4">
    <source>
        <dbReference type="ARBA" id="ARBA00020295"/>
    </source>
</evidence>
<dbReference type="NCBIfam" id="NF008274">
    <property type="entry name" value="PRK11052.1"/>
    <property type="match status" value="1"/>
</dbReference>
<evidence type="ECO:0000256" key="9">
    <source>
        <dbReference type="ARBA" id="ARBA00031501"/>
    </source>
</evidence>
<comment type="catalytic activity">
    <reaction evidence="1 10">
        <text>Transfers a segment of a (1-&gt;4)-alpha-D-glucan to a new position in an acceptor, which may be glucose or a (1-&gt;4)-alpha-D-glucan.</text>
        <dbReference type="EC" id="2.4.1.25"/>
    </reaction>
</comment>
<sequence length="734" mass="81738">MNSTISQIAHEAGIAAEYIDAWGKGAVVDSKIQEALLTALGYDLSSEKALIKSAERKSQKDILSPVSVFKQTQQKHIHVNVSKSARLSEFSWRLDTECGQKLFGELSTLVASDTRVDGGELIISLPESLPVGYHQFSLTRKRRKSPITMTLIVAPEQCFKSAALREEQKLWGPSAQLYTLRSESNWGIGDFSDLRLLVSEVAKQGGDFVGINPIHALFPATPESASPYSPSSRSWLNVLYIDVAAVPEFNACKEAQEFVSDESFQQQLKTVRNSEYVDYTGVASLKFPVLRLLFTAFKSLKADSSRALQFSDFIREGGESLYRQATFDALHTHLNQDVSASELRDGVKEAVWGWPVFPEKYQHFSKSAVKQFATENADHVEFFMFLQWTAKQQLESVQAEAMDSGMKLGLYRDLAVGVCNSGSETWADEGDLVLDASIGAPPDVLGPLGQNWGLPPFNPDSMRNNAYKPFIELLRANMQHCGALRIDHILGLLRLWWVPKGRSACDGAYIYNKVNDLLSILALESHRFKCSVIGEDLGTVPDEIVLLLNDAGIYSYKVLFFEVAEDGGYFSPSHYAPQSMATLCTHDMPTLKGFWHCEDLKLGEKLGLYTDPEEIDALYRGRAENKQRLLDSLRWHGVLSDGIGHDAAYVPMDSYLNHAMHLHLASGTSALLSIQLEDWLEMDNPVNVPGTSTEYPNWRRKLSASLEEIFSKPDIKELAQQLTRKRTAASGTES</sequence>
<dbReference type="PANTHER" id="PTHR32438">
    <property type="entry name" value="4-ALPHA-GLUCANOTRANSFERASE DPE1, CHLOROPLASTIC/AMYLOPLASTIC"/>
    <property type="match status" value="1"/>
</dbReference>
<feature type="domain" description="MalQ N-terminal beta-sandwich" evidence="11">
    <location>
        <begin position="63"/>
        <end position="155"/>
    </location>
</feature>
<dbReference type="EC" id="2.4.1.25" evidence="3 10"/>
<dbReference type="EMBL" id="PEIB01000002">
    <property type="protein sequence ID" value="RXJ74498.1"/>
    <property type="molecule type" value="Genomic_DNA"/>
</dbReference>
<organism evidence="12 13">
    <name type="scientific">Veronia nyctiphanis</name>
    <dbReference type="NCBI Taxonomy" id="1278244"/>
    <lineage>
        <taxon>Bacteria</taxon>
        <taxon>Pseudomonadati</taxon>
        <taxon>Pseudomonadota</taxon>
        <taxon>Gammaproteobacteria</taxon>
        <taxon>Vibrionales</taxon>
        <taxon>Vibrionaceae</taxon>
        <taxon>Veronia</taxon>
    </lineage>
</organism>
<dbReference type="PANTHER" id="PTHR32438:SF5">
    <property type="entry name" value="4-ALPHA-GLUCANOTRANSFERASE DPE1, CHLOROPLASTIC_AMYLOPLASTIC"/>
    <property type="match status" value="1"/>
</dbReference>
<name>A0A4V1LTA3_9GAMM</name>
<gene>
    <name evidence="12" type="ORF">CS022_02655</name>
</gene>
<keyword evidence="7 10" id="KW-0119">Carbohydrate metabolism</keyword>
<comment type="caution">
    <text evidence="12">The sequence shown here is derived from an EMBL/GenBank/DDBJ whole genome shotgun (WGS) entry which is preliminary data.</text>
</comment>
<comment type="similarity">
    <text evidence="2 10">Belongs to the disproportionating enzyme family.</text>
</comment>
<protein>
    <recommendedName>
        <fullName evidence="4 10">4-alpha-glucanotransferase</fullName>
        <ecNumber evidence="3 10">2.4.1.25</ecNumber>
    </recommendedName>
    <alternativeName>
        <fullName evidence="8 10">Amylomaltase</fullName>
    </alternativeName>
    <alternativeName>
        <fullName evidence="9 10">Disproportionating enzyme</fullName>
    </alternativeName>
</protein>
<evidence type="ECO:0000256" key="3">
    <source>
        <dbReference type="ARBA" id="ARBA00012560"/>
    </source>
</evidence>
<dbReference type="Pfam" id="PF21226">
    <property type="entry name" value="MalQ_N"/>
    <property type="match status" value="1"/>
</dbReference>
<evidence type="ECO:0000256" key="6">
    <source>
        <dbReference type="ARBA" id="ARBA00022679"/>
    </source>
</evidence>
<accession>A0A4V1LTA3</accession>
<dbReference type="NCBIfam" id="TIGR00217">
    <property type="entry name" value="malQ"/>
    <property type="match status" value="1"/>
</dbReference>
<dbReference type="InterPro" id="IPR017853">
    <property type="entry name" value="GH"/>
</dbReference>
<keyword evidence="5 10" id="KW-0328">Glycosyltransferase</keyword>